<protein>
    <submittedName>
        <fullName evidence="5">Trans-sulfuration enzyme family protein</fullName>
    </submittedName>
</protein>
<dbReference type="Gene3D" id="3.40.640.10">
    <property type="entry name" value="Type I PLP-dependent aspartate aminotransferase-like (Major domain)"/>
    <property type="match status" value="1"/>
</dbReference>
<dbReference type="PANTHER" id="PTHR11808">
    <property type="entry name" value="TRANS-SULFURATION ENZYME FAMILY MEMBER"/>
    <property type="match status" value="1"/>
</dbReference>
<comment type="similarity">
    <text evidence="2 4">Belongs to the trans-sulfuration enzymes family.</text>
</comment>
<dbReference type="PIRSF" id="PIRSF001434">
    <property type="entry name" value="CGS"/>
    <property type="match status" value="1"/>
</dbReference>
<gene>
    <name evidence="5" type="ORF">ACFQ2I_17115</name>
</gene>
<dbReference type="EMBL" id="JBHTJZ010000030">
    <property type="protein sequence ID" value="MFD0961086.1"/>
    <property type="molecule type" value="Genomic_DNA"/>
</dbReference>
<organism evidence="5 6">
    <name type="scientific">Paenibacillus chungangensis</name>
    <dbReference type="NCBI Taxonomy" id="696535"/>
    <lineage>
        <taxon>Bacteria</taxon>
        <taxon>Bacillati</taxon>
        <taxon>Bacillota</taxon>
        <taxon>Bacilli</taxon>
        <taxon>Bacillales</taxon>
        <taxon>Paenibacillaceae</taxon>
        <taxon>Paenibacillus</taxon>
    </lineage>
</organism>
<accession>A0ABW3HU94</accession>
<proteinExistence type="inferred from homology"/>
<dbReference type="CDD" id="cd00614">
    <property type="entry name" value="CGS_like"/>
    <property type="match status" value="1"/>
</dbReference>
<comment type="caution">
    <text evidence="5">The sequence shown here is derived from an EMBL/GenBank/DDBJ whole genome shotgun (WGS) entry which is preliminary data.</text>
</comment>
<name>A0ABW3HU94_9BACL</name>
<dbReference type="InterPro" id="IPR015424">
    <property type="entry name" value="PyrdxlP-dep_Trfase"/>
</dbReference>
<comment type="cofactor">
    <cofactor evidence="1 4">
        <name>pyridoxal 5'-phosphate</name>
        <dbReference type="ChEBI" id="CHEBI:597326"/>
    </cofactor>
</comment>
<dbReference type="InterPro" id="IPR015422">
    <property type="entry name" value="PyrdxlP-dep_Trfase_small"/>
</dbReference>
<dbReference type="InterPro" id="IPR000277">
    <property type="entry name" value="Cys/Met-Metab_PyrdxlP-dep_enz"/>
</dbReference>
<evidence type="ECO:0000256" key="1">
    <source>
        <dbReference type="ARBA" id="ARBA00001933"/>
    </source>
</evidence>
<reference evidence="6" key="1">
    <citation type="journal article" date="2019" name="Int. J. Syst. Evol. Microbiol.">
        <title>The Global Catalogue of Microorganisms (GCM) 10K type strain sequencing project: providing services to taxonomists for standard genome sequencing and annotation.</title>
        <authorList>
            <consortium name="The Broad Institute Genomics Platform"/>
            <consortium name="The Broad Institute Genome Sequencing Center for Infectious Disease"/>
            <person name="Wu L."/>
            <person name="Ma J."/>
        </authorList>
    </citation>
    <scope>NUCLEOTIDE SEQUENCE [LARGE SCALE GENOMIC DNA]</scope>
    <source>
        <strain evidence="6">CCUG 59129</strain>
    </source>
</reference>
<evidence type="ECO:0000256" key="2">
    <source>
        <dbReference type="ARBA" id="ARBA00009077"/>
    </source>
</evidence>
<dbReference type="RefSeq" id="WP_377566315.1">
    <property type="nucleotide sequence ID" value="NZ_JBHTJZ010000030.1"/>
</dbReference>
<evidence type="ECO:0000256" key="3">
    <source>
        <dbReference type="ARBA" id="ARBA00022898"/>
    </source>
</evidence>
<dbReference type="SUPFAM" id="SSF53383">
    <property type="entry name" value="PLP-dependent transferases"/>
    <property type="match status" value="1"/>
</dbReference>
<dbReference type="Gene3D" id="3.90.1150.10">
    <property type="entry name" value="Aspartate Aminotransferase, domain 1"/>
    <property type="match status" value="1"/>
</dbReference>
<keyword evidence="6" id="KW-1185">Reference proteome</keyword>
<dbReference type="Proteomes" id="UP001596989">
    <property type="component" value="Unassembled WGS sequence"/>
</dbReference>
<dbReference type="Pfam" id="PF01053">
    <property type="entry name" value="Cys_Met_Meta_PP"/>
    <property type="match status" value="1"/>
</dbReference>
<dbReference type="InterPro" id="IPR015421">
    <property type="entry name" value="PyrdxlP-dep_Trfase_major"/>
</dbReference>
<sequence length="375" mass="41829">MDKHHICLHHGDDYDRFHGAIVPPIFQTTLFTNKTKDHGYIYTRSSNPTIEIAEQKIAALEEGEAAICLSSGMAAISAAIFHALSKDDHVICVSSVYPRTRALLNAYMNRFGISVTYISKGTVEQFEAAIQFNTKLIYLESPSSLIFSMQDLTEIAKLAQQRGIITAIDNTWSTPLFQNPLKHGIDLVIHSATKYLGGHSDILGGIIVGKKSRIDHIRVREREMLGAIMDPHQAWLLIRSLRTLPVRMKQHQENALIMANFLEGHPKVTRVLYPGLNSHPDYELGKKQLSGYSGVMSFIVDRTYDQIHTMLRGLQLYEMGPSWGGFESLISGIPIQELFSEATGLPLGTGLIRMSVGLEDIQTLMDDLDGGLRRI</sequence>
<dbReference type="InterPro" id="IPR054542">
    <property type="entry name" value="Cys_met_metab_PP"/>
</dbReference>
<evidence type="ECO:0000256" key="4">
    <source>
        <dbReference type="RuleBase" id="RU362118"/>
    </source>
</evidence>
<dbReference type="PANTHER" id="PTHR11808:SF80">
    <property type="entry name" value="CYSTATHIONINE GAMMA-LYASE"/>
    <property type="match status" value="1"/>
</dbReference>
<dbReference type="PROSITE" id="PS00868">
    <property type="entry name" value="CYS_MET_METAB_PP"/>
    <property type="match status" value="1"/>
</dbReference>
<keyword evidence="3 4" id="KW-0663">Pyridoxal phosphate</keyword>
<evidence type="ECO:0000313" key="6">
    <source>
        <dbReference type="Proteomes" id="UP001596989"/>
    </source>
</evidence>
<evidence type="ECO:0000313" key="5">
    <source>
        <dbReference type="EMBL" id="MFD0961086.1"/>
    </source>
</evidence>